<keyword evidence="2 5" id="KW-0717">Septation</keyword>
<dbReference type="GO" id="GO:0000917">
    <property type="term" value="P:division septum assembly"/>
    <property type="evidence" value="ECO:0007669"/>
    <property type="project" value="UniProtKB-KW"/>
</dbReference>
<evidence type="ECO:0000313" key="6">
    <source>
        <dbReference type="EMBL" id="KXG43758.1"/>
    </source>
</evidence>
<comment type="subunit">
    <text evidence="5">Homodimer. Interacts with FtsZ.</text>
</comment>
<dbReference type="InterPro" id="IPR007561">
    <property type="entry name" value="Cell_div_SepF/SepF-rel"/>
</dbReference>
<evidence type="ECO:0000256" key="5">
    <source>
        <dbReference type="HAMAP-Rule" id="MF_01197"/>
    </source>
</evidence>
<name>A0A135L410_9BACI</name>
<comment type="similarity">
    <text evidence="5">Belongs to the SepF family.</text>
</comment>
<protein>
    <recommendedName>
        <fullName evidence="5">Cell division protein SepF</fullName>
    </recommendedName>
</protein>
<dbReference type="InterPro" id="IPR038594">
    <property type="entry name" value="SepF-like_sf"/>
</dbReference>
<dbReference type="PANTHER" id="PTHR35798">
    <property type="entry name" value="CELL DIVISION PROTEIN SEPF"/>
    <property type="match status" value="1"/>
</dbReference>
<dbReference type="RefSeq" id="WP_068724665.1">
    <property type="nucleotide sequence ID" value="NZ_LSKU01000001.1"/>
</dbReference>
<dbReference type="PANTHER" id="PTHR35798:SF1">
    <property type="entry name" value="CELL DIVISION PROTEIN SEPF"/>
    <property type="match status" value="1"/>
</dbReference>
<dbReference type="STRING" id="1413211.U473_06830"/>
<keyword evidence="7" id="KW-1185">Reference proteome</keyword>
<keyword evidence="1 5" id="KW-0132">Cell division</keyword>
<dbReference type="GO" id="GO:0005737">
    <property type="term" value="C:cytoplasm"/>
    <property type="evidence" value="ECO:0007669"/>
    <property type="project" value="UniProtKB-SubCell"/>
</dbReference>
<comment type="subcellular location">
    <subcellularLocation>
        <location evidence="5">Cytoplasm</location>
    </subcellularLocation>
    <text evidence="5">Localizes to the division site, in a FtsZ-dependent manner.</text>
</comment>
<evidence type="ECO:0000313" key="7">
    <source>
        <dbReference type="Proteomes" id="UP000070352"/>
    </source>
</evidence>
<proteinExistence type="inferred from homology"/>
<dbReference type="InterPro" id="IPR023052">
    <property type="entry name" value="Cell_div_SepF"/>
</dbReference>
<accession>A0A135L410</accession>
<evidence type="ECO:0000256" key="4">
    <source>
        <dbReference type="ARBA" id="ARBA00044936"/>
    </source>
</evidence>
<dbReference type="Pfam" id="PF04472">
    <property type="entry name" value="SepF"/>
    <property type="match status" value="1"/>
</dbReference>
<keyword evidence="5" id="KW-0963">Cytoplasm</keyword>
<comment type="function">
    <text evidence="4 5">Cell division protein that is part of the divisome complex and is recruited early to the Z-ring. Probably stimulates Z-ring formation, perhaps through the cross-linking of FtsZ protofilaments. Its function overlaps with FtsA.</text>
</comment>
<dbReference type="AlphaFoldDB" id="A0A135L410"/>
<dbReference type="Proteomes" id="UP000070352">
    <property type="component" value="Unassembled WGS sequence"/>
</dbReference>
<evidence type="ECO:0000256" key="1">
    <source>
        <dbReference type="ARBA" id="ARBA00022618"/>
    </source>
</evidence>
<dbReference type="Gene3D" id="3.30.110.150">
    <property type="entry name" value="SepF-like protein"/>
    <property type="match status" value="1"/>
</dbReference>
<dbReference type="HAMAP" id="MF_01197">
    <property type="entry name" value="SepF"/>
    <property type="match status" value="1"/>
</dbReference>
<reference evidence="6 7" key="1">
    <citation type="submission" date="2016-02" db="EMBL/GenBank/DDBJ databases">
        <title>Draft Genome for Tepidibacillus decaturensis nov. sp. Strain Z9, an Anaerobic, Moderately Thermophilic and Heterotrophic Bacterium from Deep Subsurface of the Illinois Basin, USA.</title>
        <authorList>
            <person name="Dong Y."/>
            <person name="Chang J.Y."/>
            <person name="Sanford R."/>
            <person name="Fouke B.W."/>
        </authorList>
    </citation>
    <scope>NUCLEOTIDE SEQUENCE [LARGE SCALE GENOMIC DNA]</scope>
    <source>
        <strain evidence="6 7">Z9</strain>
    </source>
</reference>
<organism evidence="6 7">
    <name type="scientific">Tepidibacillus decaturensis</name>
    <dbReference type="NCBI Taxonomy" id="1413211"/>
    <lineage>
        <taxon>Bacteria</taxon>
        <taxon>Bacillati</taxon>
        <taxon>Bacillota</taxon>
        <taxon>Bacilli</taxon>
        <taxon>Bacillales</taxon>
        <taxon>Bacillaceae</taxon>
        <taxon>Tepidibacillus</taxon>
    </lineage>
</organism>
<dbReference type="EMBL" id="LSKU01000001">
    <property type="protein sequence ID" value="KXG43758.1"/>
    <property type="molecule type" value="Genomic_DNA"/>
</dbReference>
<evidence type="ECO:0000256" key="3">
    <source>
        <dbReference type="ARBA" id="ARBA00023306"/>
    </source>
</evidence>
<keyword evidence="3 5" id="KW-0131">Cell cycle</keyword>
<dbReference type="GO" id="GO:0043093">
    <property type="term" value="P:FtsZ-dependent cytokinesis"/>
    <property type="evidence" value="ECO:0007669"/>
    <property type="project" value="UniProtKB-UniRule"/>
</dbReference>
<evidence type="ECO:0000256" key="2">
    <source>
        <dbReference type="ARBA" id="ARBA00023210"/>
    </source>
</evidence>
<sequence>MMGKIMGFLGLQDEEVVEEIEGQESEDEVFLSRRNKNNNVVSLHTQKNVKMVLAEPRSYEEAQEIADHLRSHRPIIVNLQRLSPDQARRVVDFLSGCVYALNGDIKKIGTSIFLCTPENIDIEGAITEILQEDE</sequence>
<gene>
    <name evidence="5" type="primary">sepF</name>
    <name evidence="6" type="ORF">U473_06830</name>
</gene>
<comment type="caution">
    <text evidence="6">The sequence shown here is derived from an EMBL/GenBank/DDBJ whole genome shotgun (WGS) entry which is preliminary data.</text>
</comment>